<keyword evidence="5" id="KW-1185">Reference proteome</keyword>
<accession>A0ABX5X668</accession>
<dbReference type="NCBIfam" id="TIGR03696">
    <property type="entry name" value="Rhs_assc_core"/>
    <property type="match status" value="1"/>
</dbReference>
<evidence type="ECO:0000313" key="4">
    <source>
        <dbReference type="EMBL" id="QDO86843.1"/>
    </source>
</evidence>
<feature type="compositionally biased region" description="Polar residues" evidence="2">
    <location>
        <begin position="226"/>
        <end position="235"/>
    </location>
</feature>
<dbReference type="EMBL" id="CP041614">
    <property type="protein sequence ID" value="QDO86843.1"/>
    <property type="molecule type" value="Genomic_DNA"/>
</dbReference>
<organism evidence="4 5">
    <name type="scientific">Shewanella psychropiezotolerans</name>
    <dbReference type="NCBI Taxonomy" id="2593655"/>
    <lineage>
        <taxon>Bacteria</taxon>
        <taxon>Pseudomonadati</taxon>
        <taxon>Pseudomonadota</taxon>
        <taxon>Gammaproteobacteria</taxon>
        <taxon>Alteromonadales</taxon>
        <taxon>Shewanellaceae</taxon>
        <taxon>Shewanella</taxon>
    </lineage>
</organism>
<evidence type="ECO:0000259" key="3">
    <source>
        <dbReference type="Pfam" id="PF25023"/>
    </source>
</evidence>
<dbReference type="Proteomes" id="UP000315947">
    <property type="component" value="Chromosome"/>
</dbReference>
<feature type="region of interest" description="Disordered" evidence="2">
    <location>
        <begin position="192"/>
        <end position="246"/>
    </location>
</feature>
<sequence>MLGTPVLETDEAGQVASRSVYEPFGKRLGGEKAGIGFTGHLQDEDLGLTYMQARYYDPLIGRFYSNDPIGFRDIHSFNRYAYANNNPYRYTDPTGMASNDFIDAQNQIRDQGFGEKGVQAFNEGASDVAMEASGANDLIDAGSRLASGDISGAAVSVAMAVSKPLKIATKASKLQGMVKKGQTPKGIERFDSAEKSVPDSKEHVHFSDGTSLNVDGTVHDKKGGSPSPTNKQQKFLKSVNWPTKVE</sequence>
<name>A0ABX5X668_9GAMM</name>
<dbReference type="Pfam" id="PF25023">
    <property type="entry name" value="TEN_YD-shell"/>
    <property type="match status" value="1"/>
</dbReference>
<keyword evidence="1" id="KW-0677">Repeat</keyword>
<dbReference type="InterPro" id="IPR050708">
    <property type="entry name" value="T6SS_VgrG/RHS"/>
</dbReference>
<dbReference type="InterPro" id="IPR022385">
    <property type="entry name" value="Rhs_assc_core"/>
</dbReference>
<evidence type="ECO:0000256" key="2">
    <source>
        <dbReference type="SAM" id="MobiDB-lite"/>
    </source>
</evidence>
<feature type="domain" description="Teneurin-like YD-shell" evidence="3">
    <location>
        <begin position="2"/>
        <end position="87"/>
    </location>
</feature>
<proteinExistence type="predicted"/>
<evidence type="ECO:0000256" key="1">
    <source>
        <dbReference type="ARBA" id="ARBA00022737"/>
    </source>
</evidence>
<gene>
    <name evidence="4" type="ORF">FM037_24615</name>
</gene>
<dbReference type="Gene3D" id="2.180.10.10">
    <property type="entry name" value="RHS repeat-associated core"/>
    <property type="match status" value="1"/>
</dbReference>
<reference evidence="4 5" key="1">
    <citation type="submission" date="2019-07" db="EMBL/GenBank/DDBJ databases">
        <title>Shewanella sp. YLB-06 whole genomic sequence.</title>
        <authorList>
            <person name="Yu L."/>
        </authorList>
    </citation>
    <scope>NUCLEOTIDE SEQUENCE [LARGE SCALE GENOMIC DNA]</scope>
    <source>
        <strain evidence="4 5">YLB-06</strain>
    </source>
</reference>
<dbReference type="PANTHER" id="PTHR32305:SF15">
    <property type="entry name" value="PROTEIN RHSA-RELATED"/>
    <property type="match status" value="1"/>
</dbReference>
<protein>
    <submittedName>
        <fullName evidence="4">RHS repeat-associated core domain-containing protein</fullName>
    </submittedName>
</protein>
<feature type="compositionally biased region" description="Basic and acidic residues" evidence="2">
    <location>
        <begin position="192"/>
        <end position="206"/>
    </location>
</feature>
<dbReference type="PANTHER" id="PTHR32305">
    <property type="match status" value="1"/>
</dbReference>
<dbReference type="InterPro" id="IPR056823">
    <property type="entry name" value="TEN-like_YD-shell"/>
</dbReference>
<evidence type="ECO:0000313" key="5">
    <source>
        <dbReference type="Proteomes" id="UP000315947"/>
    </source>
</evidence>